<evidence type="ECO:0000256" key="6">
    <source>
        <dbReference type="ARBA" id="ARBA00023274"/>
    </source>
</evidence>
<keyword evidence="11" id="KW-1185">Reference proteome</keyword>
<dbReference type="InterPro" id="IPR026140">
    <property type="entry name" value="Ribosomal_mS26"/>
</dbReference>
<keyword evidence="5" id="KW-0496">Mitochondrion</keyword>
<evidence type="ECO:0000313" key="10">
    <source>
        <dbReference type="EMBL" id="OAF66436.1"/>
    </source>
</evidence>
<reference evidence="10 11" key="1">
    <citation type="submission" date="2016-04" db="EMBL/GenBank/DDBJ databases">
        <title>The genome of Intoshia linei affirms orthonectids as highly simplified spiralians.</title>
        <authorList>
            <person name="Mikhailov K.V."/>
            <person name="Slusarev G.S."/>
            <person name="Nikitin M.A."/>
            <person name="Logacheva M.D."/>
            <person name="Penin A."/>
            <person name="Aleoshin V."/>
            <person name="Panchin Y.V."/>
        </authorList>
    </citation>
    <scope>NUCLEOTIDE SEQUENCE [LARGE SCALE GENOMIC DNA]</scope>
    <source>
        <strain evidence="10">Intl2013</strain>
        <tissue evidence="10">Whole animal</tissue>
    </source>
</reference>
<dbReference type="AlphaFoldDB" id="A0A177AWS2"/>
<comment type="subcellular location">
    <subcellularLocation>
        <location evidence="1">Mitochondrion</location>
    </subcellularLocation>
</comment>
<feature type="coiled-coil region" evidence="9">
    <location>
        <begin position="143"/>
        <end position="170"/>
    </location>
</feature>
<dbReference type="Pfam" id="PF14943">
    <property type="entry name" value="MRP-S26"/>
    <property type="match status" value="1"/>
</dbReference>
<protein>
    <recommendedName>
        <fullName evidence="7">Small ribosomal subunit protein mS26</fullName>
    </recommendedName>
    <alternativeName>
        <fullName evidence="8">28S ribosomal protein S26, mitochondrial</fullName>
    </alternativeName>
</protein>
<dbReference type="PANTHER" id="PTHR21035">
    <property type="entry name" value="28S RIBOSOMAL PROTEIN S26, MITOCHONDRIAL"/>
    <property type="match status" value="1"/>
</dbReference>
<evidence type="ECO:0000256" key="7">
    <source>
        <dbReference type="ARBA" id="ARBA00035138"/>
    </source>
</evidence>
<evidence type="ECO:0000256" key="2">
    <source>
        <dbReference type="ARBA" id="ARBA00009672"/>
    </source>
</evidence>
<evidence type="ECO:0000313" key="11">
    <source>
        <dbReference type="Proteomes" id="UP000078046"/>
    </source>
</evidence>
<comment type="caution">
    <text evidence="10">The sequence shown here is derived from an EMBL/GenBank/DDBJ whole genome shotgun (WGS) entry which is preliminary data.</text>
</comment>
<evidence type="ECO:0000256" key="1">
    <source>
        <dbReference type="ARBA" id="ARBA00004173"/>
    </source>
</evidence>
<dbReference type="PANTHER" id="PTHR21035:SF2">
    <property type="entry name" value="SMALL RIBOSOMAL SUBUNIT PROTEIN MS26"/>
    <property type="match status" value="1"/>
</dbReference>
<sequence>MSFLKGVKLNLEIRKLTTSIPKHESKWPLHRKNQRQSKKPKWLPRSKSKFFKVRQPTPIVPEEFERLLKLNREYKIEMRSIVKYLQHENIDSALKKETTDYLDDKIDEIDAWNKEIKPHREKFIKNCELDQKLIYNEDANGLIEANNKMITELNQKVEKLQIEVKGYIDEINLDDEIEKSLEILIDYDFCIDKNGQMYREENEKLVKMLKDV</sequence>
<evidence type="ECO:0000256" key="9">
    <source>
        <dbReference type="SAM" id="Coils"/>
    </source>
</evidence>
<keyword evidence="9" id="KW-0175">Coiled coil</keyword>
<evidence type="ECO:0000256" key="4">
    <source>
        <dbReference type="ARBA" id="ARBA00022980"/>
    </source>
</evidence>
<keyword evidence="6" id="KW-0687">Ribonucleoprotein</keyword>
<dbReference type="EMBL" id="LWCA01000933">
    <property type="protein sequence ID" value="OAF66436.1"/>
    <property type="molecule type" value="Genomic_DNA"/>
</dbReference>
<accession>A0A177AWS2</accession>
<evidence type="ECO:0000256" key="5">
    <source>
        <dbReference type="ARBA" id="ARBA00023128"/>
    </source>
</evidence>
<dbReference type="GO" id="GO:0005763">
    <property type="term" value="C:mitochondrial small ribosomal subunit"/>
    <property type="evidence" value="ECO:0007669"/>
    <property type="project" value="InterPro"/>
</dbReference>
<proteinExistence type="inferred from homology"/>
<gene>
    <name evidence="10" type="ORF">A3Q56_05844</name>
</gene>
<keyword evidence="4 10" id="KW-0689">Ribosomal protein</keyword>
<organism evidence="10 11">
    <name type="scientific">Intoshia linei</name>
    <dbReference type="NCBI Taxonomy" id="1819745"/>
    <lineage>
        <taxon>Eukaryota</taxon>
        <taxon>Metazoa</taxon>
        <taxon>Spiralia</taxon>
        <taxon>Lophotrochozoa</taxon>
        <taxon>Mesozoa</taxon>
        <taxon>Orthonectida</taxon>
        <taxon>Rhopaluridae</taxon>
        <taxon>Intoshia</taxon>
    </lineage>
</organism>
<evidence type="ECO:0000256" key="3">
    <source>
        <dbReference type="ARBA" id="ARBA00022946"/>
    </source>
</evidence>
<dbReference type="OrthoDB" id="5988811at2759"/>
<name>A0A177AWS2_9BILA</name>
<comment type="similarity">
    <text evidence="2">Belongs to the mitochondrion-specific ribosomal protein mS26 family.</text>
</comment>
<evidence type="ECO:0000256" key="8">
    <source>
        <dbReference type="ARBA" id="ARBA00035344"/>
    </source>
</evidence>
<keyword evidence="3" id="KW-0809">Transit peptide</keyword>
<dbReference type="Proteomes" id="UP000078046">
    <property type="component" value="Unassembled WGS sequence"/>
</dbReference>